<dbReference type="PROSITE" id="PS50118">
    <property type="entry name" value="HMG_BOX_2"/>
    <property type="match status" value="1"/>
</dbReference>
<keyword evidence="1" id="KW-0539">Nucleus</keyword>
<dbReference type="GO" id="GO:0005634">
    <property type="term" value="C:nucleus"/>
    <property type="evidence" value="ECO:0007669"/>
    <property type="project" value="UniProtKB-UniRule"/>
</dbReference>
<protein>
    <recommendedName>
        <fullName evidence="2">HMG box domain-containing protein</fullName>
    </recommendedName>
</protein>
<dbReference type="OrthoDB" id="2377648at2759"/>
<dbReference type="InterPro" id="IPR036910">
    <property type="entry name" value="HMG_box_dom_sf"/>
</dbReference>
<evidence type="ECO:0000313" key="3">
    <source>
        <dbReference type="EMBL" id="RIA82408.1"/>
    </source>
</evidence>
<dbReference type="Pfam" id="PF00505">
    <property type="entry name" value="HMG_box"/>
    <property type="match status" value="1"/>
</dbReference>
<name>A0A397S8X3_9GLOM</name>
<evidence type="ECO:0000313" key="4">
    <source>
        <dbReference type="Proteomes" id="UP000265703"/>
    </source>
</evidence>
<dbReference type="Gene3D" id="1.10.30.10">
    <property type="entry name" value="High mobility group box domain"/>
    <property type="match status" value="1"/>
</dbReference>
<dbReference type="InterPro" id="IPR009071">
    <property type="entry name" value="HMG_box_dom"/>
</dbReference>
<keyword evidence="1" id="KW-0238">DNA-binding</keyword>
<dbReference type="Proteomes" id="UP000265703">
    <property type="component" value="Unassembled WGS sequence"/>
</dbReference>
<dbReference type="EMBL" id="QKYT01000668">
    <property type="protein sequence ID" value="RIA82408.1"/>
    <property type="molecule type" value="Genomic_DNA"/>
</dbReference>
<dbReference type="SMART" id="SM00398">
    <property type="entry name" value="HMG"/>
    <property type="match status" value="1"/>
</dbReference>
<comment type="caution">
    <text evidence="3">The sequence shown here is derived from an EMBL/GenBank/DDBJ whole genome shotgun (WGS) entry which is preliminary data.</text>
</comment>
<gene>
    <name evidence="3" type="ORF">C1645_835391</name>
</gene>
<dbReference type="AlphaFoldDB" id="A0A397S8X3"/>
<accession>A0A397S8X3</accession>
<evidence type="ECO:0000256" key="1">
    <source>
        <dbReference type="PROSITE-ProRule" id="PRU00267"/>
    </source>
</evidence>
<reference evidence="3 4" key="1">
    <citation type="submission" date="2018-06" db="EMBL/GenBank/DDBJ databases">
        <title>Comparative genomics reveals the genomic features of Rhizophagus irregularis, R. cerebriforme, R. diaphanum and Gigaspora rosea, and their symbiotic lifestyle signature.</title>
        <authorList>
            <person name="Morin E."/>
            <person name="San Clemente H."/>
            <person name="Chen E.C.H."/>
            <person name="De La Providencia I."/>
            <person name="Hainaut M."/>
            <person name="Kuo A."/>
            <person name="Kohler A."/>
            <person name="Murat C."/>
            <person name="Tang N."/>
            <person name="Roy S."/>
            <person name="Loubradou J."/>
            <person name="Henrissat B."/>
            <person name="Grigoriev I.V."/>
            <person name="Corradi N."/>
            <person name="Roux C."/>
            <person name="Martin F.M."/>
        </authorList>
    </citation>
    <scope>NUCLEOTIDE SEQUENCE [LARGE SCALE GENOMIC DNA]</scope>
    <source>
        <strain evidence="3 4">DAOM 227022</strain>
    </source>
</reference>
<feature type="domain" description="HMG box" evidence="2">
    <location>
        <begin position="25"/>
        <end position="76"/>
    </location>
</feature>
<sequence length="149" mass="17442">MSDNDLYVIQHTFQSETPPPPSNEKKRSPTCFILFRQEMLKEKPPKMTMAQYSKLVSEKWQNLSEAERIRWKRLYEINRDYRPEPTVENSPSSSFIQNASNSTINSPAVNEFESCYDYFYCNICGFISGEPRDCKYCPSSILSRSFSFN</sequence>
<feature type="DNA-binding region" description="HMG box" evidence="1">
    <location>
        <begin position="25"/>
        <end position="76"/>
    </location>
</feature>
<organism evidence="3 4">
    <name type="scientific">Glomus cerebriforme</name>
    <dbReference type="NCBI Taxonomy" id="658196"/>
    <lineage>
        <taxon>Eukaryota</taxon>
        <taxon>Fungi</taxon>
        <taxon>Fungi incertae sedis</taxon>
        <taxon>Mucoromycota</taxon>
        <taxon>Glomeromycotina</taxon>
        <taxon>Glomeromycetes</taxon>
        <taxon>Glomerales</taxon>
        <taxon>Glomeraceae</taxon>
        <taxon>Glomus</taxon>
    </lineage>
</organism>
<proteinExistence type="predicted"/>
<dbReference type="SUPFAM" id="SSF47095">
    <property type="entry name" value="HMG-box"/>
    <property type="match status" value="1"/>
</dbReference>
<evidence type="ECO:0000259" key="2">
    <source>
        <dbReference type="PROSITE" id="PS50118"/>
    </source>
</evidence>
<dbReference type="GO" id="GO:0003677">
    <property type="term" value="F:DNA binding"/>
    <property type="evidence" value="ECO:0007669"/>
    <property type="project" value="UniProtKB-UniRule"/>
</dbReference>
<keyword evidence="4" id="KW-1185">Reference proteome</keyword>